<gene>
    <name evidence="1" type="ORF">LTR37_016383</name>
</gene>
<keyword evidence="2" id="KW-1185">Reference proteome</keyword>
<organism evidence="1 2">
    <name type="scientific">Vermiconidia calcicola</name>
    <dbReference type="NCBI Taxonomy" id="1690605"/>
    <lineage>
        <taxon>Eukaryota</taxon>
        <taxon>Fungi</taxon>
        <taxon>Dikarya</taxon>
        <taxon>Ascomycota</taxon>
        <taxon>Pezizomycotina</taxon>
        <taxon>Dothideomycetes</taxon>
        <taxon>Dothideomycetidae</taxon>
        <taxon>Mycosphaerellales</taxon>
        <taxon>Extremaceae</taxon>
        <taxon>Vermiconidia</taxon>
    </lineage>
</organism>
<dbReference type="Proteomes" id="UP001281147">
    <property type="component" value="Unassembled WGS sequence"/>
</dbReference>
<proteinExistence type="predicted"/>
<accession>A0ACC3MQM4</accession>
<name>A0ACC3MQM4_9PEZI</name>
<sequence>MAPPFRANHIGSLIRQQYLLDAQLQSPDFGRMHTQNNESARSELINMAHDAKRQTIKDVDNEQVNRGITPITSGEFERSNRLLRKFRRPYLRRNTRGRDQPIATGRVRLKQSTYMNEWLYLRSLLPEERWKDVKITIPAPNWSHTQLKNSCAYTSDAYTSDEEYLKDVGSTCAAATFQRRFALEFDDPEITGSFAPLQHLPAGKVVVVGLITTKDSQLERLEATGAKVHEAAEGIAKAQGRTREEVIKDSIAVSPWRGFASLSVIHGIESSEVQREKLELVKKVAKEAPGEYLMRQSAE</sequence>
<comment type="caution">
    <text evidence="1">The sequence shown here is derived from an EMBL/GenBank/DDBJ whole genome shotgun (WGS) entry which is preliminary data.</text>
</comment>
<reference evidence="1" key="1">
    <citation type="submission" date="2023-07" db="EMBL/GenBank/DDBJ databases">
        <title>Black Yeasts Isolated from many extreme environments.</title>
        <authorList>
            <person name="Coleine C."/>
            <person name="Stajich J.E."/>
            <person name="Selbmann L."/>
        </authorList>
    </citation>
    <scope>NUCLEOTIDE SEQUENCE</scope>
    <source>
        <strain evidence="1">CCFEE 5714</strain>
    </source>
</reference>
<dbReference type="EMBL" id="JAUTXU010000196">
    <property type="protein sequence ID" value="KAK3699514.1"/>
    <property type="molecule type" value="Genomic_DNA"/>
</dbReference>
<protein>
    <submittedName>
        <fullName evidence="1">Uncharacterized protein</fullName>
    </submittedName>
</protein>
<evidence type="ECO:0000313" key="2">
    <source>
        <dbReference type="Proteomes" id="UP001281147"/>
    </source>
</evidence>
<evidence type="ECO:0000313" key="1">
    <source>
        <dbReference type="EMBL" id="KAK3699514.1"/>
    </source>
</evidence>